<evidence type="ECO:0000313" key="3">
    <source>
        <dbReference type="EMBL" id="ALO15057.1"/>
    </source>
</evidence>
<dbReference type="AlphaFoldDB" id="A0A0S2HYE5"/>
<dbReference type="Gene3D" id="3.90.550.10">
    <property type="entry name" value="Spore Coat Polysaccharide Biosynthesis Protein SpsA, Chain A"/>
    <property type="match status" value="1"/>
</dbReference>
<keyword evidence="1" id="KW-0812">Transmembrane</keyword>
<dbReference type="Proteomes" id="UP000064893">
    <property type="component" value="Chromosome"/>
</dbReference>
<dbReference type="RefSeq" id="WP_057952551.1">
    <property type="nucleotide sequence ID" value="NZ_CP013118.1"/>
</dbReference>
<keyword evidence="1" id="KW-1133">Transmembrane helix</keyword>
<dbReference type="InterPro" id="IPR029044">
    <property type="entry name" value="Nucleotide-diphossugar_trans"/>
</dbReference>
<organism evidence="3 4">
    <name type="scientific">Salinivirga cyanobacteriivorans</name>
    <dbReference type="NCBI Taxonomy" id="1307839"/>
    <lineage>
        <taxon>Bacteria</taxon>
        <taxon>Pseudomonadati</taxon>
        <taxon>Bacteroidota</taxon>
        <taxon>Bacteroidia</taxon>
        <taxon>Bacteroidales</taxon>
        <taxon>Salinivirgaceae</taxon>
        <taxon>Salinivirga</taxon>
    </lineage>
</organism>
<keyword evidence="1" id="KW-0472">Membrane</keyword>
<dbReference type="EMBL" id="CP013118">
    <property type="protein sequence ID" value="ALO15057.1"/>
    <property type="molecule type" value="Genomic_DNA"/>
</dbReference>
<feature type="transmembrane region" description="Helical" evidence="1">
    <location>
        <begin position="282"/>
        <end position="300"/>
    </location>
</feature>
<accession>A0A0S2HYE5</accession>
<gene>
    <name evidence="3" type="ORF">L21SP5_01407</name>
</gene>
<feature type="transmembrane region" description="Helical" evidence="1">
    <location>
        <begin position="6"/>
        <end position="30"/>
    </location>
</feature>
<dbReference type="InterPro" id="IPR050256">
    <property type="entry name" value="Glycosyltransferase_2"/>
</dbReference>
<evidence type="ECO:0000256" key="1">
    <source>
        <dbReference type="SAM" id="Phobius"/>
    </source>
</evidence>
<dbReference type="SUPFAM" id="SSF53448">
    <property type="entry name" value="Nucleotide-diphospho-sugar transferases"/>
    <property type="match status" value="1"/>
</dbReference>
<evidence type="ECO:0000313" key="4">
    <source>
        <dbReference type="Proteomes" id="UP000064893"/>
    </source>
</evidence>
<dbReference type="PANTHER" id="PTHR48090">
    <property type="entry name" value="UNDECAPRENYL-PHOSPHATE 4-DEOXY-4-FORMAMIDO-L-ARABINOSE TRANSFERASE-RELATED"/>
    <property type="match status" value="1"/>
</dbReference>
<sequence>MNFIPLLFYSCAFFLLAAYILSITIAMRGIKANKEQKRSKSNKNIKPDIIIAYHNEEKKLPALIKDLLSQTHKQFRVLWVNDSSTDNSATIIRKQGKQLDQYLLNNPEKGKKQAIRYAIRETNAPLWLFTDADCRLPCTWVSDYITHFENQGSGLYFGSVIYNANNWLEKIFALEFLSLTGTGTGLALKGMPVYMNGANYAITSDLGSAYNRSKDAHLASGDDVFLLHTVKKHFGPEKIKACPDRSMIVKTASPTTLKTFIKQRMRWGGKATAYRDWHAQGLAILVFSITSAQLASFFFIQYWLPFIMLWLGKIITDFIALHTYSLSWKQPGWVKSFFIMAPLYPFYIFTTAMLGLISPANKWLK</sequence>
<dbReference type="OrthoDB" id="9805625at2"/>
<protein>
    <submittedName>
        <fullName evidence="3">N-glycosyltransferase</fullName>
    </submittedName>
</protein>
<keyword evidence="4" id="KW-1185">Reference proteome</keyword>
<dbReference type="Pfam" id="PF00535">
    <property type="entry name" value="Glycos_transf_2"/>
    <property type="match status" value="1"/>
</dbReference>
<dbReference type="STRING" id="1307839.L21SP5_01407"/>
<feature type="transmembrane region" description="Helical" evidence="1">
    <location>
        <begin position="337"/>
        <end position="357"/>
    </location>
</feature>
<dbReference type="InterPro" id="IPR001173">
    <property type="entry name" value="Glyco_trans_2-like"/>
</dbReference>
<feature type="domain" description="Glycosyltransferase 2-like" evidence="2">
    <location>
        <begin position="49"/>
        <end position="174"/>
    </location>
</feature>
<reference evidence="3 4" key="1">
    <citation type="submission" date="2015-11" db="EMBL/GenBank/DDBJ databases">
        <title>Description and complete genome sequence of a novel strain predominating in hypersaline microbial mats and representing a new family of the Bacteriodetes phylum.</title>
        <authorList>
            <person name="Spring S."/>
            <person name="Bunk B."/>
            <person name="Sproer C."/>
            <person name="Klenk H.-P."/>
        </authorList>
    </citation>
    <scope>NUCLEOTIDE SEQUENCE [LARGE SCALE GENOMIC DNA]</scope>
    <source>
        <strain evidence="3 4">L21-Spi-D4</strain>
    </source>
</reference>
<dbReference type="GO" id="GO:0016740">
    <property type="term" value="F:transferase activity"/>
    <property type="evidence" value="ECO:0007669"/>
    <property type="project" value="UniProtKB-KW"/>
</dbReference>
<evidence type="ECO:0000259" key="2">
    <source>
        <dbReference type="Pfam" id="PF00535"/>
    </source>
</evidence>
<dbReference type="PANTHER" id="PTHR48090:SF6">
    <property type="entry name" value="SLR5056 PROTEIN"/>
    <property type="match status" value="1"/>
</dbReference>
<dbReference type="KEGG" id="blq:L21SP5_01407"/>
<name>A0A0S2HYE5_9BACT</name>
<proteinExistence type="predicted"/>
<keyword evidence="3" id="KW-0808">Transferase</keyword>